<sequence length="186" mass="20213">MEGQPRVRYEWRGGKRGVGVRSSRATAAGKRPGKQRADTSGADLRASEPSGYTAAAAAAAAAPLSYTVALRVLRLCWSTSRHLRCTFVVRPAYSSRFLLFPLKGCDRLGGLIARRRAKRGARSRVRSPSRSSGGVRHTVFYRYPRRVPFAVPSTSRDDRIGTLPSWRSGAVLPQAAAIGDTTLLSL</sequence>
<reference evidence="2 3" key="1">
    <citation type="submission" date="2016-03" db="EMBL/GenBank/DDBJ databases">
        <title>Cyphomyrmex costatus WGS genome.</title>
        <authorList>
            <person name="Nygaard S."/>
            <person name="Hu H."/>
            <person name="Boomsma J."/>
            <person name="Zhang G."/>
        </authorList>
    </citation>
    <scope>NUCLEOTIDE SEQUENCE [LARGE SCALE GENOMIC DNA]</scope>
    <source>
        <strain evidence="2">MS0001</strain>
        <tissue evidence="2">Whole body</tissue>
    </source>
</reference>
<gene>
    <name evidence="2" type="ORF">ALC62_00604</name>
</gene>
<dbReference type="AlphaFoldDB" id="A0A151IQI0"/>
<dbReference type="Proteomes" id="UP000078542">
    <property type="component" value="Unassembled WGS sequence"/>
</dbReference>
<dbReference type="EMBL" id="KQ976779">
    <property type="protein sequence ID" value="KYN08407.1"/>
    <property type="molecule type" value="Genomic_DNA"/>
</dbReference>
<name>A0A151IQI0_9HYME</name>
<evidence type="ECO:0000313" key="2">
    <source>
        <dbReference type="EMBL" id="KYN08407.1"/>
    </source>
</evidence>
<protein>
    <submittedName>
        <fullName evidence="2">Uncharacterized protein</fullName>
    </submittedName>
</protein>
<feature type="region of interest" description="Disordered" evidence="1">
    <location>
        <begin position="13"/>
        <end position="45"/>
    </location>
</feature>
<keyword evidence="3" id="KW-1185">Reference proteome</keyword>
<accession>A0A151IQI0</accession>
<evidence type="ECO:0000313" key="3">
    <source>
        <dbReference type="Proteomes" id="UP000078542"/>
    </source>
</evidence>
<proteinExistence type="predicted"/>
<organism evidence="2 3">
    <name type="scientific">Cyphomyrmex costatus</name>
    <dbReference type="NCBI Taxonomy" id="456900"/>
    <lineage>
        <taxon>Eukaryota</taxon>
        <taxon>Metazoa</taxon>
        <taxon>Ecdysozoa</taxon>
        <taxon>Arthropoda</taxon>
        <taxon>Hexapoda</taxon>
        <taxon>Insecta</taxon>
        <taxon>Pterygota</taxon>
        <taxon>Neoptera</taxon>
        <taxon>Endopterygota</taxon>
        <taxon>Hymenoptera</taxon>
        <taxon>Apocrita</taxon>
        <taxon>Aculeata</taxon>
        <taxon>Formicoidea</taxon>
        <taxon>Formicidae</taxon>
        <taxon>Myrmicinae</taxon>
        <taxon>Cyphomyrmex</taxon>
    </lineage>
</organism>
<evidence type="ECO:0000256" key="1">
    <source>
        <dbReference type="SAM" id="MobiDB-lite"/>
    </source>
</evidence>